<protein>
    <submittedName>
        <fullName evidence="3">Uncharacterized protein</fullName>
    </submittedName>
</protein>
<name>A0A1I6MNC0_9BACT</name>
<organism evidence="3 4">
    <name type="scientific">Granulicella pectinivorans</name>
    <dbReference type="NCBI Taxonomy" id="474950"/>
    <lineage>
        <taxon>Bacteria</taxon>
        <taxon>Pseudomonadati</taxon>
        <taxon>Acidobacteriota</taxon>
        <taxon>Terriglobia</taxon>
        <taxon>Terriglobales</taxon>
        <taxon>Acidobacteriaceae</taxon>
        <taxon>Granulicella</taxon>
    </lineage>
</organism>
<dbReference type="EMBL" id="FOZL01000001">
    <property type="protein sequence ID" value="SFS17179.1"/>
    <property type="molecule type" value="Genomic_DNA"/>
</dbReference>
<evidence type="ECO:0000313" key="3">
    <source>
        <dbReference type="EMBL" id="SFS17179.1"/>
    </source>
</evidence>
<dbReference type="STRING" id="474950.SAMN05421771_3074"/>
<keyword evidence="4" id="KW-1185">Reference proteome</keyword>
<feature type="chain" id="PRO_5011613426" evidence="2">
    <location>
        <begin position="22"/>
        <end position="70"/>
    </location>
</feature>
<evidence type="ECO:0000256" key="1">
    <source>
        <dbReference type="SAM" id="Phobius"/>
    </source>
</evidence>
<keyword evidence="1" id="KW-0812">Transmembrane</keyword>
<accession>A0A1I6MNC0</accession>
<feature type="signal peptide" evidence="2">
    <location>
        <begin position="1"/>
        <end position="21"/>
    </location>
</feature>
<gene>
    <name evidence="3" type="ORF">SAMN05421771_3074</name>
</gene>
<sequence length="70" mass="7629">MWVYPRHIVLLTALILLPATAHPQGCTQCADSTRATPPATQSAYREAILFLAGAAGTVFITTLIILKRHR</sequence>
<keyword evidence="2" id="KW-0732">Signal</keyword>
<keyword evidence="1" id="KW-0472">Membrane</keyword>
<dbReference type="OrthoDB" id="123400at2"/>
<evidence type="ECO:0000313" key="4">
    <source>
        <dbReference type="Proteomes" id="UP000199024"/>
    </source>
</evidence>
<feature type="transmembrane region" description="Helical" evidence="1">
    <location>
        <begin position="47"/>
        <end position="66"/>
    </location>
</feature>
<reference evidence="3 4" key="1">
    <citation type="submission" date="2016-10" db="EMBL/GenBank/DDBJ databases">
        <authorList>
            <person name="de Groot N.N."/>
        </authorList>
    </citation>
    <scope>NUCLEOTIDE SEQUENCE [LARGE SCALE GENOMIC DNA]</scope>
    <source>
        <strain evidence="3 4">DSM 21001</strain>
    </source>
</reference>
<proteinExistence type="predicted"/>
<evidence type="ECO:0000256" key="2">
    <source>
        <dbReference type="SAM" id="SignalP"/>
    </source>
</evidence>
<dbReference type="AlphaFoldDB" id="A0A1I6MNC0"/>
<dbReference type="Proteomes" id="UP000199024">
    <property type="component" value="Unassembled WGS sequence"/>
</dbReference>
<keyword evidence="1" id="KW-1133">Transmembrane helix</keyword>